<feature type="transmembrane region" description="Helical" evidence="17">
    <location>
        <begin position="248"/>
        <end position="270"/>
    </location>
</feature>
<evidence type="ECO:0000256" key="13">
    <source>
        <dbReference type="ARBA" id="ARBA00023316"/>
    </source>
</evidence>
<feature type="transmembrane region" description="Helical" evidence="17">
    <location>
        <begin position="282"/>
        <end position="303"/>
    </location>
</feature>
<keyword evidence="13 17" id="KW-0961">Cell wall biogenesis/degradation</keyword>
<keyword evidence="6 17" id="KW-0812">Transmembrane</keyword>
<evidence type="ECO:0000256" key="6">
    <source>
        <dbReference type="ARBA" id="ARBA00022692"/>
    </source>
</evidence>
<evidence type="ECO:0000256" key="5">
    <source>
        <dbReference type="ARBA" id="ARBA00022475"/>
    </source>
</evidence>
<evidence type="ECO:0000313" key="19">
    <source>
        <dbReference type="Proteomes" id="UP001501231"/>
    </source>
</evidence>
<feature type="transmembrane region" description="Helical" evidence="17">
    <location>
        <begin position="218"/>
        <end position="236"/>
    </location>
</feature>
<dbReference type="PANTHER" id="PTHR30622">
    <property type="entry name" value="UNDECAPRENYL-DIPHOSPHATASE"/>
    <property type="match status" value="1"/>
</dbReference>
<comment type="catalytic activity">
    <reaction evidence="16 17">
        <text>di-trans,octa-cis-undecaprenyl diphosphate + H2O = di-trans,octa-cis-undecaprenyl phosphate + phosphate + H(+)</text>
        <dbReference type="Rhea" id="RHEA:28094"/>
        <dbReference type="ChEBI" id="CHEBI:15377"/>
        <dbReference type="ChEBI" id="CHEBI:15378"/>
        <dbReference type="ChEBI" id="CHEBI:43474"/>
        <dbReference type="ChEBI" id="CHEBI:58405"/>
        <dbReference type="ChEBI" id="CHEBI:60392"/>
        <dbReference type="EC" id="3.6.1.27"/>
    </reaction>
</comment>
<dbReference type="NCBIfam" id="TIGR00753">
    <property type="entry name" value="undec_PP_bacA"/>
    <property type="match status" value="1"/>
</dbReference>
<evidence type="ECO:0000256" key="4">
    <source>
        <dbReference type="ARBA" id="ARBA00021581"/>
    </source>
</evidence>
<sequence>MTMRARSVAIRFLRAGVPPPVAARSCRGEPPTVNVVEATVLGIVQGLTEFLPISSSGHMLFVPRFLGWEDPGAAFSAVIQIGTMAAVVIYFWRDLARILVTWTRSLWTPGLRGHRDARMGWYIGLGTIPIAVCGLAFKDFIEGPSRNLWLNAGTLIGMGLLLLVAEWAGSRKREVADLDLRDGLIIGAFQALALIPGSSRSGSTMTGALFLGYTREAAARYSFLLSVPAVVLSGLFEMRKAFGGGLPVAPTVVATVVSFAVGYACIAWLLKYLARHSMLIFVYYRLALGGIIMGLLAAGAVSAT</sequence>
<evidence type="ECO:0000313" key="18">
    <source>
        <dbReference type="EMBL" id="GAA2453061.1"/>
    </source>
</evidence>
<keyword evidence="7 17" id="KW-0378">Hydrolase</keyword>
<evidence type="ECO:0000256" key="9">
    <source>
        <dbReference type="ARBA" id="ARBA00022984"/>
    </source>
</evidence>
<evidence type="ECO:0000256" key="14">
    <source>
        <dbReference type="ARBA" id="ARBA00032707"/>
    </source>
</evidence>
<evidence type="ECO:0000256" key="3">
    <source>
        <dbReference type="ARBA" id="ARBA00012374"/>
    </source>
</evidence>
<comment type="miscellaneous">
    <text evidence="17">Bacitracin is thought to be involved in the inhibition of peptidoglycan synthesis by sequestering undecaprenyl diphosphate, thereby reducing the pool of lipid carrier available.</text>
</comment>
<comment type="subcellular location">
    <subcellularLocation>
        <location evidence="1 17">Cell membrane</location>
        <topology evidence="1 17">Multi-pass membrane protein</topology>
    </subcellularLocation>
</comment>
<dbReference type="Pfam" id="PF02673">
    <property type="entry name" value="BacA"/>
    <property type="match status" value="1"/>
</dbReference>
<evidence type="ECO:0000256" key="16">
    <source>
        <dbReference type="ARBA" id="ARBA00047594"/>
    </source>
</evidence>
<dbReference type="Proteomes" id="UP001501231">
    <property type="component" value="Unassembled WGS sequence"/>
</dbReference>
<evidence type="ECO:0000256" key="12">
    <source>
        <dbReference type="ARBA" id="ARBA00023251"/>
    </source>
</evidence>
<feature type="transmembrane region" description="Helical" evidence="17">
    <location>
        <begin position="119"/>
        <end position="137"/>
    </location>
</feature>
<dbReference type="PANTHER" id="PTHR30622:SF4">
    <property type="entry name" value="UNDECAPRENYL-DIPHOSPHATASE"/>
    <property type="match status" value="1"/>
</dbReference>
<keyword evidence="10 17" id="KW-1133">Transmembrane helix</keyword>
<dbReference type="InterPro" id="IPR003824">
    <property type="entry name" value="UppP"/>
</dbReference>
<gene>
    <name evidence="17" type="primary">uppP</name>
    <name evidence="18" type="ORF">GCM10010191_84440</name>
</gene>
<comment type="similarity">
    <text evidence="2 17">Belongs to the UppP family.</text>
</comment>
<evidence type="ECO:0000256" key="7">
    <source>
        <dbReference type="ARBA" id="ARBA00022801"/>
    </source>
</evidence>
<keyword evidence="9 17" id="KW-0573">Peptidoglycan synthesis</keyword>
<accession>A0ABN3K926</accession>
<keyword evidence="19" id="KW-1185">Reference proteome</keyword>
<keyword evidence="12 17" id="KW-0046">Antibiotic resistance</keyword>
<name>A0ABN3K926_9ACTN</name>
<keyword evidence="11 17" id="KW-0472">Membrane</keyword>
<dbReference type="HAMAP" id="MF_01006">
    <property type="entry name" value="Undec_diphosphatase"/>
    <property type="match status" value="1"/>
</dbReference>
<dbReference type="NCBIfam" id="NF001392">
    <property type="entry name" value="PRK00281.2-1"/>
    <property type="match status" value="1"/>
</dbReference>
<comment type="caution">
    <text evidence="18">The sequence shown here is derived from an EMBL/GenBank/DDBJ whole genome shotgun (WGS) entry which is preliminary data.</text>
</comment>
<evidence type="ECO:0000256" key="8">
    <source>
        <dbReference type="ARBA" id="ARBA00022960"/>
    </source>
</evidence>
<organism evidence="18 19">
    <name type="scientific">Actinomadura vinacea</name>
    <dbReference type="NCBI Taxonomy" id="115336"/>
    <lineage>
        <taxon>Bacteria</taxon>
        <taxon>Bacillati</taxon>
        <taxon>Actinomycetota</taxon>
        <taxon>Actinomycetes</taxon>
        <taxon>Streptosporangiales</taxon>
        <taxon>Thermomonosporaceae</taxon>
        <taxon>Actinomadura</taxon>
    </lineage>
</organism>
<proteinExistence type="inferred from homology"/>
<evidence type="ECO:0000256" key="1">
    <source>
        <dbReference type="ARBA" id="ARBA00004651"/>
    </source>
</evidence>
<feature type="transmembrane region" description="Helical" evidence="17">
    <location>
        <begin position="149"/>
        <end position="168"/>
    </location>
</feature>
<dbReference type="EC" id="3.6.1.27" evidence="3 17"/>
<protein>
    <recommendedName>
        <fullName evidence="4 17">Undecaprenyl-diphosphatase</fullName>
        <ecNumber evidence="3 17">3.6.1.27</ecNumber>
    </recommendedName>
    <alternativeName>
        <fullName evidence="15 17">Bacitracin resistance protein</fullName>
    </alternativeName>
    <alternativeName>
        <fullName evidence="14 17">Undecaprenyl pyrophosphate phosphatase</fullName>
    </alternativeName>
</protein>
<evidence type="ECO:0000256" key="17">
    <source>
        <dbReference type="HAMAP-Rule" id="MF_01006"/>
    </source>
</evidence>
<feature type="transmembrane region" description="Helical" evidence="17">
    <location>
        <begin position="73"/>
        <end position="92"/>
    </location>
</feature>
<evidence type="ECO:0000256" key="15">
    <source>
        <dbReference type="ARBA" id="ARBA00032932"/>
    </source>
</evidence>
<evidence type="ECO:0000256" key="11">
    <source>
        <dbReference type="ARBA" id="ARBA00023136"/>
    </source>
</evidence>
<evidence type="ECO:0000256" key="2">
    <source>
        <dbReference type="ARBA" id="ARBA00010621"/>
    </source>
</evidence>
<keyword evidence="8 17" id="KW-0133">Cell shape</keyword>
<evidence type="ECO:0000256" key="10">
    <source>
        <dbReference type="ARBA" id="ARBA00022989"/>
    </source>
</evidence>
<dbReference type="EMBL" id="BAAARW010000039">
    <property type="protein sequence ID" value="GAA2453061.1"/>
    <property type="molecule type" value="Genomic_DNA"/>
</dbReference>
<keyword evidence="5 17" id="KW-1003">Cell membrane</keyword>
<reference evidence="18 19" key="1">
    <citation type="journal article" date="2019" name="Int. J. Syst. Evol. Microbiol.">
        <title>The Global Catalogue of Microorganisms (GCM) 10K type strain sequencing project: providing services to taxonomists for standard genome sequencing and annotation.</title>
        <authorList>
            <consortium name="The Broad Institute Genomics Platform"/>
            <consortium name="The Broad Institute Genome Sequencing Center for Infectious Disease"/>
            <person name="Wu L."/>
            <person name="Ma J."/>
        </authorList>
    </citation>
    <scope>NUCLEOTIDE SEQUENCE [LARGE SCALE GENOMIC DNA]</scope>
    <source>
        <strain evidence="18 19">JCM 3325</strain>
    </source>
</reference>
<comment type="function">
    <text evidence="17">Catalyzes the dephosphorylation of undecaprenyl diphosphate (UPP). Confers resistance to bacitracin.</text>
</comment>